<reference evidence="1 2" key="1">
    <citation type="submission" date="2012-05" db="EMBL/GenBank/DDBJ databases">
        <title>Genome sequence of Nitritalea halalkaliphila LW7.</title>
        <authorList>
            <person name="Jangir P.K."/>
            <person name="Singh A."/>
            <person name="Shivaji S."/>
            <person name="Sharma R."/>
        </authorList>
    </citation>
    <scope>NUCLEOTIDE SEQUENCE [LARGE SCALE GENOMIC DNA]</scope>
    <source>
        <strain evidence="1 2">LW7</strain>
    </source>
</reference>
<accession>I5BR30</accession>
<dbReference type="EMBL" id="AJYA01000103">
    <property type="protein sequence ID" value="EIM72032.1"/>
    <property type="molecule type" value="Genomic_DNA"/>
</dbReference>
<comment type="caution">
    <text evidence="1">The sequence shown here is derived from an EMBL/GenBank/DDBJ whole genome shotgun (WGS) entry which is preliminary data.</text>
</comment>
<evidence type="ECO:0000313" key="1">
    <source>
        <dbReference type="EMBL" id="EIM72032.1"/>
    </source>
</evidence>
<evidence type="ECO:0000313" key="2">
    <source>
        <dbReference type="Proteomes" id="UP000005551"/>
    </source>
</evidence>
<sequence>MTGFRNGVRLEKGMQVDVITDSDAQHPFHFMGGQLIVDAFRRIYGIDMKKANAITSSVIDVKRVQ</sequence>
<dbReference type="Pfam" id="PF19637">
    <property type="entry name" value="DUF6140"/>
    <property type="match status" value="1"/>
</dbReference>
<keyword evidence="2" id="KW-1185">Reference proteome</keyword>
<dbReference type="AlphaFoldDB" id="I5BR30"/>
<organism evidence="1 2">
    <name type="scientific">Nitritalea halalkaliphila LW7</name>
    <dbReference type="NCBI Taxonomy" id="1189621"/>
    <lineage>
        <taxon>Bacteria</taxon>
        <taxon>Pseudomonadati</taxon>
        <taxon>Bacteroidota</taxon>
        <taxon>Cytophagia</taxon>
        <taxon>Cytophagales</taxon>
        <taxon>Cyclobacteriaceae</taxon>
        <taxon>Nitritalea</taxon>
    </lineage>
</organism>
<protein>
    <submittedName>
        <fullName evidence="1">Uncharacterized protein</fullName>
    </submittedName>
</protein>
<dbReference type="InterPro" id="IPR046138">
    <property type="entry name" value="DUF6140"/>
</dbReference>
<proteinExistence type="predicted"/>
<name>I5BR30_9BACT</name>
<gene>
    <name evidence="1" type="ORF">A3SI_20062</name>
</gene>
<dbReference type="Proteomes" id="UP000005551">
    <property type="component" value="Unassembled WGS sequence"/>
</dbReference>